<keyword evidence="2" id="KW-1185">Reference proteome</keyword>
<organism evidence="1 2">
    <name type="scientific">Bacteroides cellulosilyticus CL02T12C19</name>
    <dbReference type="NCBI Taxonomy" id="997874"/>
    <lineage>
        <taxon>Bacteria</taxon>
        <taxon>Pseudomonadati</taxon>
        <taxon>Bacteroidota</taxon>
        <taxon>Bacteroidia</taxon>
        <taxon>Bacteroidales</taxon>
        <taxon>Bacteroidaceae</taxon>
        <taxon>Bacteroides</taxon>
    </lineage>
</organism>
<sequence length="129" mass="14460">MEQQTALNRYEQTWLRFTKELQSNPSITLRAVCRAMHTSSYAMSKWASRKGYSVAKAKASISTPVGELPSSFVRIEAKGEPHIYKESLLSGISITFNSGTTVNIKQGDARSVVRIISLYERKDGELCIR</sequence>
<proteinExistence type="predicted"/>
<dbReference type="EMBL" id="AGXG01000019">
    <property type="protein sequence ID" value="EIY36625.1"/>
    <property type="molecule type" value="Genomic_DNA"/>
</dbReference>
<protein>
    <submittedName>
        <fullName evidence="1">Uncharacterized protein</fullName>
    </submittedName>
</protein>
<reference evidence="1 2" key="1">
    <citation type="submission" date="2012-02" db="EMBL/GenBank/DDBJ databases">
        <title>The Genome Sequence of Bacteroides cellulosilyticus CL02T12C19.</title>
        <authorList>
            <consortium name="The Broad Institute Genome Sequencing Platform"/>
            <person name="Earl A."/>
            <person name="Ward D."/>
            <person name="Feldgarden M."/>
            <person name="Gevers D."/>
            <person name="Zitomersky N.L."/>
            <person name="Coyne M.J."/>
            <person name="Comstock L.E."/>
            <person name="Young S.K."/>
            <person name="Zeng Q."/>
            <person name="Gargeya S."/>
            <person name="Fitzgerald M."/>
            <person name="Haas B."/>
            <person name="Abouelleil A."/>
            <person name="Alvarado L."/>
            <person name="Arachchi H.M."/>
            <person name="Berlin A."/>
            <person name="Chapman S.B."/>
            <person name="Gearin G."/>
            <person name="Goldberg J."/>
            <person name="Griggs A."/>
            <person name="Gujja S."/>
            <person name="Hansen M."/>
            <person name="Heiman D."/>
            <person name="Howarth C."/>
            <person name="Larimer J."/>
            <person name="Lui A."/>
            <person name="MacDonald P.J.P."/>
            <person name="McCowen C."/>
            <person name="Montmayeur A."/>
            <person name="Murphy C."/>
            <person name="Neiman D."/>
            <person name="Pearson M."/>
            <person name="Priest M."/>
            <person name="Roberts A."/>
            <person name="Saif S."/>
            <person name="Shea T."/>
            <person name="Sisk P."/>
            <person name="Stolte C."/>
            <person name="Sykes S."/>
            <person name="Wortman J."/>
            <person name="Nusbaum C."/>
            <person name="Birren B."/>
        </authorList>
    </citation>
    <scope>NUCLEOTIDE SEQUENCE [LARGE SCALE GENOMIC DNA]</scope>
    <source>
        <strain evidence="1 2">CL02T12C19</strain>
    </source>
</reference>
<dbReference type="Proteomes" id="UP000003741">
    <property type="component" value="Unassembled WGS sequence"/>
</dbReference>
<dbReference type="AlphaFoldDB" id="I8WDB7"/>
<dbReference type="RefSeq" id="WP_002559249.1">
    <property type="nucleotide sequence ID" value="NZ_JH724085.1"/>
</dbReference>
<evidence type="ECO:0000313" key="1">
    <source>
        <dbReference type="EMBL" id="EIY36625.1"/>
    </source>
</evidence>
<evidence type="ECO:0000313" key="2">
    <source>
        <dbReference type="Proteomes" id="UP000003741"/>
    </source>
</evidence>
<dbReference type="HOGENOM" id="CLU_156375_0_0_10"/>
<name>I8WDB7_9BACE</name>
<dbReference type="PATRIC" id="fig|997874.3.peg.871"/>
<dbReference type="OrthoDB" id="1038627at2"/>
<accession>I8WDB7</accession>
<gene>
    <name evidence="1" type="ORF">HMPREF1062_00864</name>
</gene>
<comment type="caution">
    <text evidence="1">The sequence shown here is derived from an EMBL/GenBank/DDBJ whole genome shotgun (WGS) entry which is preliminary data.</text>
</comment>